<reference evidence="1" key="1">
    <citation type="journal article" date="2020" name="Nature">
        <title>Giant virus diversity and host interactions through global metagenomics.</title>
        <authorList>
            <person name="Schulz F."/>
            <person name="Roux S."/>
            <person name="Paez-Espino D."/>
            <person name="Jungbluth S."/>
            <person name="Walsh D.A."/>
            <person name="Denef V.J."/>
            <person name="McMahon K.D."/>
            <person name="Konstantinidis K.T."/>
            <person name="Eloe-Fadrosh E.A."/>
            <person name="Kyrpides N.C."/>
            <person name="Woyke T."/>
        </authorList>
    </citation>
    <scope>NUCLEOTIDE SEQUENCE</scope>
    <source>
        <strain evidence="1">GVMAG-S-ERX555907-94</strain>
    </source>
</reference>
<proteinExistence type="predicted"/>
<sequence>MITFIITHEEYSKTYECSLTDSIEYLKDKIKKDFKLGDKYIDLYFDIEKPIRVLGQFNLEPGLSPRTMDRYTFDRYGIDGREINAHFEIAAGYQPFQVKAKAPVNLNKYSKPIESGESYEEKTFDIQSEDDFPALC</sequence>
<name>A0A6C0L1C9_9ZZZZ</name>
<dbReference type="AlphaFoldDB" id="A0A6C0L1C9"/>
<dbReference type="EMBL" id="MN741026">
    <property type="protein sequence ID" value="QHU23196.1"/>
    <property type="molecule type" value="Genomic_DNA"/>
</dbReference>
<evidence type="ECO:0000313" key="1">
    <source>
        <dbReference type="EMBL" id="QHU23196.1"/>
    </source>
</evidence>
<accession>A0A6C0L1C9</accession>
<protein>
    <submittedName>
        <fullName evidence="1">Uncharacterized protein</fullName>
    </submittedName>
</protein>
<organism evidence="1">
    <name type="scientific">viral metagenome</name>
    <dbReference type="NCBI Taxonomy" id="1070528"/>
    <lineage>
        <taxon>unclassified sequences</taxon>
        <taxon>metagenomes</taxon>
        <taxon>organismal metagenomes</taxon>
    </lineage>
</organism>